<dbReference type="AlphaFoldDB" id="A0A916SZN2"/>
<reference evidence="2" key="2">
    <citation type="submission" date="2020-09" db="EMBL/GenBank/DDBJ databases">
        <authorList>
            <person name="Sun Q."/>
            <person name="Zhou Y."/>
        </authorList>
    </citation>
    <scope>NUCLEOTIDE SEQUENCE</scope>
    <source>
        <strain evidence="2">CGMCC 1.15330</strain>
    </source>
</reference>
<protein>
    <submittedName>
        <fullName evidence="2">Uncharacterized protein</fullName>
    </submittedName>
</protein>
<accession>A0A916SZN2</accession>
<dbReference type="EMBL" id="BMIH01000001">
    <property type="protein sequence ID" value="GGB21018.1"/>
    <property type="molecule type" value="Genomic_DNA"/>
</dbReference>
<comment type="caution">
    <text evidence="2">The sequence shown here is derived from an EMBL/GenBank/DDBJ whole genome shotgun (WGS) entry which is preliminary data.</text>
</comment>
<keyword evidence="3" id="KW-1185">Reference proteome</keyword>
<evidence type="ECO:0000256" key="1">
    <source>
        <dbReference type="SAM" id="MobiDB-lite"/>
    </source>
</evidence>
<feature type="compositionally biased region" description="Basic and acidic residues" evidence="1">
    <location>
        <begin position="67"/>
        <end position="76"/>
    </location>
</feature>
<organism evidence="2 3">
    <name type="scientific">Sphingomonas metalli</name>
    <dbReference type="NCBI Taxonomy" id="1779358"/>
    <lineage>
        <taxon>Bacteria</taxon>
        <taxon>Pseudomonadati</taxon>
        <taxon>Pseudomonadota</taxon>
        <taxon>Alphaproteobacteria</taxon>
        <taxon>Sphingomonadales</taxon>
        <taxon>Sphingomonadaceae</taxon>
        <taxon>Sphingomonas</taxon>
    </lineage>
</organism>
<name>A0A916SZN2_9SPHN</name>
<proteinExistence type="predicted"/>
<reference evidence="2" key="1">
    <citation type="journal article" date="2014" name="Int. J. Syst. Evol. Microbiol.">
        <title>Complete genome sequence of Corynebacterium casei LMG S-19264T (=DSM 44701T), isolated from a smear-ripened cheese.</title>
        <authorList>
            <consortium name="US DOE Joint Genome Institute (JGI-PGF)"/>
            <person name="Walter F."/>
            <person name="Albersmeier A."/>
            <person name="Kalinowski J."/>
            <person name="Ruckert C."/>
        </authorList>
    </citation>
    <scope>NUCLEOTIDE SEQUENCE</scope>
    <source>
        <strain evidence="2">CGMCC 1.15330</strain>
    </source>
</reference>
<sequence length="76" mass="8656">MFADDRTFPGRKTLRFGDSIRQLDVHHNYSGVRQNMRNFGNRTETSNAIVDDEVGEHRGPGSLRAQCHRDERKAAG</sequence>
<feature type="region of interest" description="Disordered" evidence="1">
    <location>
        <begin position="53"/>
        <end position="76"/>
    </location>
</feature>
<evidence type="ECO:0000313" key="3">
    <source>
        <dbReference type="Proteomes" id="UP000623067"/>
    </source>
</evidence>
<dbReference type="Proteomes" id="UP000623067">
    <property type="component" value="Unassembled WGS sequence"/>
</dbReference>
<evidence type="ECO:0000313" key="2">
    <source>
        <dbReference type="EMBL" id="GGB21018.1"/>
    </source>
</evidence>
<gene>
    <name evidence="2" type="ORF">GCM10011380_08250</name>
</gene>